<dbReference type="STRING" id="1137991.SAMN05660642_01282"/>
<organism evidence="2 3">
    <name type="scientific">Geodermatophilus siccatus</name>
    <dbReference type="NCBI Taxonomy" id="1137991"/>
    <lineage>
        <taxon>Bacteria</taxon>
        <taxon>Bacillati</taxon>
        <taxon>Actinomycetota</taxon>
        <taxon>Actinomycetes</taxon>
        <taxon>Geodermatophilales</taxon>
        <taxon>Geodermatophilaceae</taxon>
        <taxon>Geodermatophilus</taxon>
    </lineage>
</organism>
<feature type="transmembrane region" description="Helical" evidence="1">
    <location>
        <begin position="191"/>
        <end position="211"/>
    </location>
</feature>
<dbReference type="EMBL" id="FNHE01000003">
    <property type="protein sequence ID" value="SDL99818.1"/>
    <property type="molecule type" value="Genomic_DNA"/>
</dbReference>
<feature type="transmembrane region" description="Helical" evidence="1">
    <location>
        <begin position="270"/>
        <end position="296"/>
    </location>
</feature>
<dbReference type="OrthoDB" id="8477132at2"/>
<dbReference type="Proteomes" id="UP000198680">
    <property type="component" value="Unassembled WGS sequence"/>
</dbReference>
<evidence type="ECO:0000256" key="1">
    <source>
        <dbReference type="SAM" id="Phobius"/>
    </source>
</evidence>
<sequence>MSQAVAPVVQVGLVAAPGAPAELADWLAEQLGGELAAEHPEVRWEVRAVEDGLVQPPADDDEIVAATRRRLLAEDWDLALALTDVPLEVDRRPVVGSASPVHGVALLSLPALGAVGLRKRALQTALGLVRTLMGTSEDGDADDRAAMGRRLRELATDPVDGSAGVAFTARVLTGNLRLLLGMVRANRPWRLAVRLSRALTAAIAAGVFALITRDIWALADNSGWPRLAVIAVGSVVAVVVTLVVGAGLWERPRSHRVRKQVLLFNVATTATVVIGVLTLYAVLFLLALAGALLLVVAPLFSEGLGHPAHLSDYLELAWLTCSLATVGGALGAGLESDDAVREAAYTYRSEQPAH</sequence>
<keyword evidence="1" id="KW-0472">Membrane</keyword>
<protein>
    <submittedName>
        <fullName evidence="2">Uncharacterized protein</fullName>
    </submittedName>
</protein>
<name>A0A1G9PLW6_9ACTN</name>
<gene>
    <name evidence="2" type="ORF">SAMN05660642_01282</name>
</gene>
<reference evidence="3" key="1">
    <citation type="submission" date="2016-10" db="EMBL/GenBank/DDBJ databases">
        <authorList>
            <person name="Varghese N."/>
            <person name="Submissions S."/>
        </authorList>
    </citation>
    <scope>NUCLEOTIDE SEQUENCE [LARGE SCALE GENOMIC DNA]</scope>
    <source>
        <strain evidence="3">DSM 45419</strain>
    </source>
</reference>
<evidence type="ECO:0000313" key="3">
    <source>
        <dbReference type="Proteomes" id="UP000198680"/>
    </source>
</evidence>
<dbReference type="RefSeq" id="WP_091215351.1">
    <property type="nucleotide sequence ID" value="NZ_FNHE01000003.1"/>
</dbReference>
<accession>A0A1G9PLW6</accession>
<feature type="transmembrane region" description="Helical" evidence="1">
    <location>
        <begin position="316"/>
        <end position="334"/>
    </location>
</feature>
<proteinExistence type="predicted"/>
<keyword evidence="1" id="KW-0812">Transmembrane</keyword>
<dbReference type="AlphaFoldDB" id="A0A1G9PLW6"/>
<keyword evidence="3" id="KW-1185">Reference proteome</keyword>
<feature type="transmembrane region" description="Helical" evidence="1">
    <location>
        <begin position="223"/>
        <end position="249"/>
    </location>
</feature>
<evidence type="ECO:0000313" key="2">
    <source>
        <dbReference type="EMBL" id="SDL99818.1"/>
    </source>
</evidence>
<keyword evidence="1" id="KW-1133">Transmembrane helix</keyword>